<gene>
    <name evidence="4" type="ORF">M9458_057109</name>
</gene>
<evidence type="ECO:0000259" key="3">
    <source>
        <dbReference type="PROSITE" id="PS50994"/>
    </source>
</evidence>
<feature type="region of interest" description="Disordered" evidence="2">
    <location>
        <begin position="644"/>
        <end position="664"/>
    </location>
</feature>
<evidence type="ECO:0000313" key="5">
    <source>
        <dbReference type="Proteomes" id="UP001529510"/>
    </source>
</evidence>
<dbReference type="Gene3D" id="3.30.420.10">
    <property type="entry name" value="Ribonuclease H-like superfamily/Ribonuclease H"/>
    <property type="match status" value="1"/>
</dbReference>
<dbReference type="PANTHER" id="PTHR47331:SF6">
    <property type="entry name" value="DOUBLECORTIN DOMAIN-CONTAINING PROTEIN"/>
    <property type="match status" value="1"/>
</dbReference>
<dbReference type="InterPro" id="IPR042566">
    <property type="entry name" value="L1_C"/>
</dbReference>
<dbReference type="InterPro" id="IPR001584">
    <property type="entry name" value="Integrase_cat-core"/>
</dbReference>
<dbReference type="InterPro" id="IPR012337">
    <property type="entry name" value="RNaseH-like_sf"/>
</dbReference>
<comment type="caution">
    <text evidence="4">The sequence shown here is derived from an EMBL/GenBank/DDBJ whole genome shotgun (WGS) entry which is preliminary data.</text>
</comment>
<dbReference type="InterPro" id="IPR043502">
    <property type="entry name" value="DNA/RNA_pol_sf"/>
</dbReference>
<dbReference type="Pfam" id="PF18701">
    <property type="entry name" value="DUF5641"/>
    <property type="match status" value="1"/>
</dbReference>
<dbReference type="CDD" id="cd01644">
    <property type="entry name" value="RT_pepA17"/>
    <property type="match status" value="1"/>
</dbReference>
<name>A0ABD0MF59_CIRMR</name>
<dbReference type="SUPFAM" id="SSF53098">
    <property type="entry name" value="Ribonuclease H-like"/>
    <property type="match status" value="1"/>
</dbReference>
<dbReference type="Pfam" id="PF05380">
    <property type="entry name" value="Peptidase_A17"/>
    <property type="match status" value="1"/>
</dbReference>
<dbReference type="InterPro" id="IPR008042">
    <property type="entry name" value="Retrotrans_Pao"/>
</dbReference>
<dbReference type="EMBL" id="JAMKFB020000737">
    <property type="protein sequence ID" value="KAL0147585.1"/>
    <property type="molecule type" value="Genomic_DNA"/>
</dbReference>
<dbReference type="SUPFAM" id="SSF56672">
    <property type="entry name" value="DNA/RNA polymerases"/>
    <property type="match status" value="1"/>
</dbReference>
<accession>A0ABD0MF59</accession>
<evidence type="ECO:0000256" key="1">
    <source>
        <dbReference type="SAM" id="Coils"/>
    </source>
</evidence>
<sequence length="2130" mass="240297">MPSKKKIKNIGRLEAESQIMPSEPESLSEHEETEDEGGEASNENPSNAEMMKAFKAMERQVSGKVDEILSAVVDVKVRLTEAEERISGTEDEIVQLKARNDTLEKQVKSMADKVIDLENRSRRNNLRLVGLPEKEEGSDTCAFLERFLPETLELGENVTPLIMERAHRIPSSGQKIGQDASSAAALARAEAEAAKARLSFAEKEMKMKIEKAHLEASLDMLKQEKETAAAVTKADALEAAVDHQSERLSCKLLQDCTPVDTAQRTKDYVMQQAKTNSPYLSMPGVEPFSDDRIGQVCEQPLNTPVLRPEGVASLGFASAAASIHNNSSMNDFVRYLARRELISTGLLKFNDKPESYRAWRCSFKNAIRDLDLTFSEEIDLLVKWLGKESAEHVSRIRTVNANNPERGLKMIWARLEECYGSPEVIENSLFRRLESFPKLTNKDYAKLRELSDILMELQSAKADGDLPGLAVLDTARGVNPVVEKLPFGLQDRWLSVGSDYKLKNNVPFPPFDVFVEFVSQQARIRNDPSFSFTSRIDNPAKLTSWKQLKQKEISVHKTDVSPTVICNKDKLSSSDCDKLCPIHKKAHPLRKCRIFREKSLEERKAFLRENGICFRCCMSSLHIAKNCKTHVKCTDCGSENHDTALHPEPAPMSNDATPHPEHGGEGDPIVASAISSHCTQVCGGDQTGRSCSKICLAKVYPSGCHSKAVKLYAIIDDQSNKSMARTEFFDMFDIQNPSLPYSLKTCAGIVETTGRRASGFRIESMDGQTSLPLPDLIECNEIPNNRSEIPSPSVAFHHSHLKSVAHLIPEIDPDAHIMLLLGRDILRVHKVRKTLNGPNDLPFAQKLDLGWVIVGNVCLGNVHKPNAVSTLYTKILDNGRSSLFEPCPNVLQVKDRYSGSHIPCCSRKLTHQSDHLGDMVFQRTKDDDKVALSIEDDCFLDIMKKEFQKDENNGWVAPLPFKNPRQRLPDNKMQPMKRLSSLLRNFERKPQMREHFVSFMEKVFENGHAEVAPPLKDEEERWYLPIFGVYHPKKPGQIRVVFDSSAQYSGVSLNDVLLTGPDLNNSLLGVLLRFRKESVAITADIQQMFYCFLVKEEDRNFLRFLWFRDNDPSKDIVEYRMKVHVFGNSPSPAIAIYGLRKAAHLEGKEQDSEVQQFVERDFYVDDGLKSLPTVEAAVSLLKRTQTILARSNVRLHKIASNKREVMEAFPSQDYASDLKDLDLEKDNLPIQRSLGLNWDLKMDCFVFEVPDAGKPLTRRGVLSTINSLFDPLGFAAPVTINGKFILRDLTLGSIEWDSPLPQDTEDAWVAWRNSLQELRHLQIPRTYSEQSPSVAAYRELCVFSDASTKAIAAVAYLKLSYPERGNQVSFVMGKVKLAPLPEHTIPRLELCAAVLAVEVADLISSEMDMDLDAITFYTDSKVVLGYIHNRTRRFYVYVNNRVLRIRRSSQPEQWCYVRSDQNPADIATRSVSAECLANSPWLMGPRFLADSPSPPEQETFELVNPALDVDVRPKVTNMSTTTVSKKLGSQRFSRFSSWQSLIRSIGRLIHIANAFHKPATKESSCPRSWHYCPAACSAENFSKAKTVILQAVQEETYATEIACIKSGKNLPKTRLLRVGGRISAAKLDQDEKNPLIIPGKHHVGALLVRHYHHQTQQQGRLLTEGAVRAAGLWVIGGKRLVNNILYHCVLCRKLRGHLQTQKMASLPADRMCTDPPFTNIGLDVFGPWSIHARRTRGGLAHDKRWAVIFTCLSVRAVHIEVIESLDTSSFINALRRFFALRGPVKEIRSDRGTNFIGACKELQIPSNIDEKSVQKYLAEHGCSWVFNPPHASHMGGSWERMIGMARKILDSMFLQLGHMKLTHEVLTTFMAEVTAIINARPLVPVSTDLSDPFLLTPSILLTQKVGTATAPAGDFGTKDLFQRQWRQVQHLANTFWDKWRKQYLCLLQTRRKWQSEQPDVEPGSIVLLKDSQTKRNEWPLGIITQVFPSKDGKVRKVEIRIPKQDGTRLFLRPVTEIVVLLPPESKLKTYMENSTAAKSKGAIAYKGSNLRFFPDLSAELHRQQRKYDAIRQKLRDKGINRHRVIFPARLLLTHGDRTVIMNSPEEVEKFMQQVSCPEEMDKEMQQIENK</sequence>
<evidence type="ECO:0000313" key="4">
    <source>
        <dbReference type="EMBL" id="KAL0147585.1"/>
    </source>
</evidence>
<dbReference type="GO" id="GO:0006259">
    <property type="term" value="P:DNA metabolic process"/>
    <property type="evidence" value="ECO:0007669"/>
    <property type="project" value="UniProtKB-ARBA"/>
</dbReference>
<protein>
    <recommendedName>
        <fullName evidence="3">Integrase catalytic domain-containing protein</fullName>
    </recommendedName>
</protein>
<feature type="coiled-coil region" evidence="1">
    <location>
        <begin position="72"/>
        <end position="120"/>
    </location>
</feature>
<dbReference type="InterPro" id="IPR040676">
    <property type="entry name" value="DUF5641"/>
</dbReference>
<feature type="coiled-coil region" evidence="1">
    <location>
        <begin position="184"/>
        <end position="231"/>
    </location>
</feature>
<proteinExistence type="predicted"/>
<feature type="domain" description="Integrase catalytic" evidence="3">
    <location>
        <begin position="1711"/>
        <end position="1905"/>
    </location>
</feature>
<feature type="region of interest" description="Disordered" evidence="2">
    <location>
        <begin position="1"/>
        <end position="49"/>
    </location>
</feature>
<dbReference type="InterPro" id="IPR036397">
    <property type="entry name" value="RNaseH_sf"/>
</dbReference>
<dbReference type="PROSITE" id="PS50994">
    <property type="entry name" value="INTEGRASE"/>
    <property type="match status" value="1"/>
</dbReference>
<organism evidence="4 5">
    <name type="scientific">Cirrhinus mrigala</name>
    <name type="common">Mrigala</name>
    <dbReference type="NCBI Taxonomy" id="683832"/>
    <lineage>
        <taxon>Eukaryota</taxon>
        <taxon>Metazoa</taxon>
        <taxon>Chordata</taxon>
        <taxon>Craniata</taxon>
        <taxon>Vertebrata</taxon>
        <taxon>Euteleostomi</taxon>
        <taxon>Actinopterygii</taxon>
        <taxon>Neopterygii</taxon>
        <taxon>Teleostei</taxon>
        <taxon>Ostariophysi</taxon>
        <taxon>Cypriniformes</taxon>
        <taxon>Cyprinidae</taxon>
        <taxon>Labeoninae</taxon>
        <taxon>Labeonini</taxon>
        <taxon>Cirrhinus</taxon>
    </lineage>
</organism>
<evidence type="ECO:0000256" key="2">
    <source>
        <dbReference type="SAM" id="MobiDB-lite"/>
    </source>
</evidence>
<dbReference type="Gene3D" id="1.20.5.390">
    <property type="entry name" value="L1 transposable element, trimerization domain"/>
    <property type="match status" value="1"/>
</dbReference>
<dbReference type="PANTHER" id="PTHR47331">
    <property type="entry name" value="PHD-TYPE DOMAIN-CONTAINING PROTEIN"/>
    <property type="match status" value="1"/>
</dbReference>
<reference evidence="4 5" key="1">
    <citation type="submission" date="2024-05" db="EMBL/GenBank/DDBJ databases">
        <title>Genome sequencing and assembly of Indian major carp, Cirrhinus mrigala (Hamilton, 1822).</title>
        <authorList>
            <person name="Mohindra V."/>
            <person name="Chowdhury L.M."/>
            <person name="Lal K."/>
            <person name="Jena J.K."/>
        </authorList>
    </citation>
    <scope>NUCLEOTIDE SEQUENCE [LARGE SCALE GENOMIC DNA]</scope>
    <source>
        <strain evidence="4">CM1030</strain>
        <tissue evidence="4">Blood</tissue>
    </source>
</reference>
<dbReference type="Gene3D" id="3.30.70.1820">
    <property type="entry name" value="L1 transposable element, RRM domain"/>
    <property type="match status" value="1"/>
</dbReference>
<keyword evidence="5" id="KW-1185">Reference proteome</keyword>
<dbReference type="Gene3D" id="3.30.250.20">
    <property type="entry name" value="L1 transposable element, C-terminal domain"/>
    <property type="match status" value="1"/>
</dbReference>
<keyword evidence="1" id="KW-0175">Coiled coil</keyword>
<dbReference type="Proteomes" id="UP001529510">
    <property type="component" value="Unassembled WGS sequence"/>
</dbReference>